<dbReference type="Proteomes" id="UP000886804">
    <property type="component" value="Unassembled WGS sequence"/>
</dbReference>
<accession>A0A9D2L8W6</accession>
<sequence>MEGAGLPAIQREWQQMNEHMGRLRAERDDALAQRDEARQWCRTMLIIILLLAMALGYVLANASV</sequence>
<organism evidence="2 3">
    <name type="scientific">Candidatus Enterocloster faecavium</name>
    <dbReference type="NCBI Taxonomy" id="2838560"/>
    <lineage>
        <taxon>Bacteria</taxon>
        <taxon>Bacillati</taxon>
        <taxon>Bacillota</taxon>
        <taxon>Clostridia</taxon>
        <taxon>Lachnospirales</taxon>
        <taxon>Lachnospiraceae</taxon>
        <taxon>Enterocloster</taxon>
    </lineage>
</organism>
<comment type="caution">
    <text evidence="2">The sequence shown here is derived from an EMBL/GenBank/DDBJ whole genome shotgun (WGS) entry which is preliminary data.</text>
</comment>
<dbReference type="AlphaFoldDB" id="A0A9D2L8W6"/>
<feature type="transmembrane region" description="Helical" evidence="1">
    <location>
        <begin position="40"/>
        <end position="60"/>
    </location>
</feature>
<evidence type="ECO:0000313" key="2">
    <source>
        <dbReference type="EMBL" id="HJB08021.1"/>
    </source>
</evidence>
<evidence type="ECO:0000256" key="1">
    <source>
        <dbReference type="SAM" id="Phobius"/>
    </source>
</evidence>
<dbReference type="EMBL" id="DWYS01000110">
    <property type="protein sequence ID" value="HJB08021.1"/>
    <property type="molecule type" value="Genomic_DNA"/>
</dbReference>
<keyword evidence="1" id="KW-0472">Membrane</keyword>
<keyword evidence="1" id="KW-0812">Transmembrane</keyword>
<name>A0A9D2L8W6_9FIRM</name>
<keyword evidence="1" id="KW-1133">Transmembrane helix</keyword>
<reference evidence="2" key="1">
    <citation type="journal article" date="2021" name="PeerJ">
        <title>Extensive microbial diversity within the chicken gut microbiome revealed by metagenomics and culture.</title>
        <authorList>
            <person name="Gilroy R."/>
            <person name="Ravi A."/>
            <person name="Getino M."/>
            <person name="Pursley I."/>
            <person name="Horton D.L."/>
            <person name="Alikhan N.F."/>
            <person name="Baker D."/>
            <person name="Gharbi K."/>
            <person name="Hall N."/>
            <person name="Watson M."/>
            <person name="Adriaenssens E.M."/>
            <person name="Foster-Nyarko E."/>
            <person name="Jarju S."/>
            <person name="Secka A."/>
            <person name="Antonio M."/>
            <person name="Oren A."/>
            <person name="Chaudhuri R.R."/>
            <person name="La Ragione R."/>
            <person name="Hildebrand F."/>
            <person name="Pallen M.J."/>
        </authorList>
    </citation>
    <scope>NUCLEOTIDE SEQUENCE</scope>
    <source>
        <strain evidence="2">CHK188-4685</strain>
    </source>
</reference>
<proteinExistence type="predicted"/>
<evidence type="ECO:0000313" key="3">
    <source>
        <dbReference type="Proteomes" id="UP000886804"/>
    </source>
</evidence>
<gene>
    <name evidence="2" type="ORF">H9716_09190</name>
</gene>
<reference evidence="2" key="2">
    <citation type="submission" date="2021-04" db="EMBL/GenBank/DDBJ databases">
        <authorList>
            <person name="Gilroy R."/>
        </authorList>
    </citation>
    <scope>NUCLEOTIDE SEQUENCE</scope>
    <source>
        <strain evidence="2">CHK188-4685</strain>
    </source>
</reference>
<protein>
    <submittedName>
        <fullName evidence="2">Uncharacterized protein</fullName>
    </submittedName>
</protein>